<evidence type="ECO:0000256" key="3">
    <source>
        <dbReference type="ARBA" id="ARBA00022679"/>
    </source>
</evidence>
<proteinExistence type="predicted"/>
<feature type="transmembrane region" description="Helical" evidence="7">
    <location>
        <begin position="189"/>
        <end position="209"/>
    </location>
</feature>
<name>A0A6J6ILK2_9ZZZZ</name>
<feature type="transmembrane region" description="Helical" evidence="7">
    <location>
        <begin position="304"/>
        <end position="327"/>
    </location>
</feature>
<evidence type="ECO:0000313" key="8">
    <source>
        <dbReference type="EMBL" id="CAB4625345.1"/>
    </source>
</evidence>
<evidence type="ECO:0000256" key="1">
    <source>
        <dbReference type="ARBA" id="ARBA00004651"/>
    </source>
</evidence>
<dbReference type="GO" id="GO:0005886">
    <property type="term" value="C:plasma membrane"/>
    <property type="evidence" value="ECO:0007669"/>
    <property type="project" value="UniProtKB-SubCell"/>
</dbReference>
<gene>
    <name evidence="8" type="ORF">UFOPK2032_00200</name>
</gene>
<evidence type="ECO:0000256" key="5">
    <source>
        <dbReference type="ARBA" id="ARBA00022989"/>
    </source>
</evidence>
<feature type="transmembrane region" description="Helical" evidence="7">
    <location>
        <begin position="158"/>
        <end position="177"/>
    </location>
</feature>
<evidence type="ECO:0000256" key="2">
    <source>
        <dbReference type="ARBA" id="ARBA00022475"/>
    </source>
</evidence>
<dbReference type="InterPro" id="IPR000715">
    <property type="entry name" value="Glycosyl_transferase_4"/>
</dbReference>
<dbReference type="GO" id="GO:0071555">
    <property type="term" value="P:cell wall organization"/>
    <property type="evidence" value="ECO:0007669"/>
    <property type="project" value="TreeGrafter"/>
</dbReference>
<reference evidence="8" key="1">
    <citation type="submission" date="2020-05" db="EMBL/GenBank/DDBJ databases">
        <authorList>
            <person name="Chiriac C."/>
            <person name="Salcher M."/>
            <person name="Ghai R."/>
            <person name="Kavagutti S V."/>
        </authorList>
    </citation>
    <scope>NUCLEOTIDE SEQUENCE</scope>
</reference>
<keyword evidence="3" id="KW-0808">Transferase</keyword>
<dbReference type="GO" id="GO:0016780">
    <property type="term" value="F:phosphotransferase activity, for other substituted phosphate groups"/>
    <property type="evidence" value="ECO:0007669"/>
    <property type="project" value="InterPro"/>
</dbReference>
<feature type="transmembrane region" description="Helical" evidence="7">
    <location>
        <begin position="123"/>
        <end position="146"/>
    </location>
</feature>
<dbReference type="PROSITE" id="PS01348">
    <property type="entry name" value="MRAY_2"/>
    <property type="match status" value="1"/>
</dbReference>
<feature type="transmembrane region" description="Helical" evidence="7">
    <location>
        <begin position="333"/>
        <end position="352"/>
    </location>
</feature>
<feature type="transmembrane region" description="Helical" evidence="7">
    <location>
        <begin position="251"/>
        <end position="275"/>
    </location>
</feature>
<feature type="transmembrane region" description="Helical" evidence="7">
    <location>
        <begin position="221"/>
        <end position="239"/>
    </location>
</feature>
<dbReference type="PANTHER" id="PTHR22926:SF3">
    <property type="entry name" value="UNDECAPRENYL-PHOSPHATE ALPHA-N-ACETYLGLUCOSAMINYL 1-PHOSPHATE TRANSFERASE"/>
    <property type="match status" value="1"/>
</dbReference>
<keyword evidence="5 7" id="KW-1133">Transmembrane helix</keyword>
<dbReference type="Pfam" id="PF00953">
    <property type="entry name" value="Glycos_transf_4"/>
    <property type="match status" value="1"/>
</dbReference>
<dbReference type="PANTHER" id="PTHR22926">
    <property type="entry name" value="PHOSPHO-N-ACETYLMURAMOYL-PENTAPEPTIDE-TRANSFERASE"/>
    <property type="match status" value="1"/>
</dbReference>
<feature type="transmembrane region" description="Helical" evidence="7">
    <location>
        <begin position="70"/>
        <end position="89"/>
    </location>
</feature>
<dbReference type="EMBL" id="CAEZVM010000004">
    <property type="protein sequence ID" value="CAB4625345.1"/>
    <property type="molecule type" value="Genomic_DNA"/>
</dbReference>
<keyword evidence="6 7" id="KW-0472">Membrane</keyword>
<evidence type="ECO:0000256" key="4">
    <source>
        <dbReference type="ARBA" id="ARBA00022692"/>
    </source>
</evidence>
<sequence length="362" mass="38701">MAVAAVVTFAATFLTLRLSRKHSIMPEIRERDVHTDPTPRIGGLAMLVGFLISLSVAASLGWFRSVFDDPIHILSIAAAATLIAVIGVLDDILDLDWTIKLAGQFMAAGILAWQGVQIVSLPIAGLVIGSYGVSIVVTIFVTVLVMNAVNFIDGLDGLVAGVVLIGTSVFFVYTYLLAQETSPTNYFNLASLISAIVIGVCLGFLPLNWHKAKIFMGDSGAMLLGLLMATSALAVTGQVDPGAVSNAVLAPAFLPLVLPFAILLLPLLDLTLAVLRRLRAGKSPFSADRKHIHHKLQDFGHSHIGSVIVFYLWTAVISFSALALLFIPADLAFLLAAVAGIPVLTYTVWPVIERRRKRAKSL</sequence>
<dbReference type="AlphaFoldDB" id="A0A6J6ILK2"/>
<organism evidence="8">
    <name type="scientific">freshwater metagenome</name>
    <dbReference type="NCBI Taxonomy" id="449393"/>
    <lineage>
        <taxon>unclassified sequences</taxon>
        <taxon>metagenomes</taxon>
        <taxon>ecological metagenomes</taxon>
    </lineage>
</organism>
<dbReference type="InterPro" id="IPR018480">
    <property type="entry name" value="PNAcMuramoyl-5peptid_Trfase_CS"/>
</dbReference>
<keyword evidence="2" id="KW-1003">Cell membrane</keyword>
<dbReference type="GO" id="GO:0009103">
    <property type="term" value="P:lipopolysaccharide biosynthetic process"/>
    <property type="evidence" value="ECO:0007669"/>
    <property type="project" value="TreeGrafter"/>
</dbReference>
<evidence type="ECO:0000256" key="7">
    <source>
        <dbReference type="SAM" id="Phobius"/>
    </source>
</evidence>
<protein>
    <submittedName>
        <fullName evidence="8">Unannotated protein</fullName>
    </submittedName>
</protein>
<keyword evidence="4 7" id="KW-0812">Transmembrane</keyword>
<evidence type="ECO:0000256" key="6">
    <source>
        <dbReference type="ARBA" id="ARBA00023136"/>
    </source>
</evidence>
<dbReference type="GO" id="GO:0044038">
    <property type="term" value="P:cell wall macromolecule biosynthetic process"/>
    <property type="evidence" value="ECO:0007669"/>
    <property type="project" value="TreeGrafter"/>
</dbReference>
<comment type="subcellular location">
    <subcellularLocation>
        <location evidence="1">Cell membrane</location>
        <topology evidence="1">Multi-pass membrane protein</topology>
    </subcellularLocation>
</comment>
<dbReference type="CDD" id="cd06853">
    <property type="entry name" value="GT_WecA_like"/>
    <property type="match status" value="1"/>
</dbReference>
<accession>A0A6J6ILK2</accession>
<feature type="transmembrane region" description="Helical" evidence="7">
    <location>
        <begin position="43"/>
        <end position="63"/>
    </location>
</feature>